<evidence type="ECO:0000313" key="3">
    <source>
        <dbReference type="EMBL" id="GEU52313.1"/>
    </source>
</evidence>
<name>A0A6L2KRY7_TANCI</name>
<feature type="compositionally biased region" description="Polar residues" evidence="1">
    <location>
        <begin position="283"/>
        <end position="303"/>
    </location>
</feature>
<protein>
    <recommendedName>
        <fullName evidence="2">Retrotransposon gag domain-containing protein</fullName>
    </recommendedName>
</protein>
<dbReference type="Pfam" id="PF03732">
    <property type="entry name" value="Retrotrans_gag"/>
    <property type="match status" value="1"/>
</dbReference>
<feature type="region of interest" description="Disordered" evidence="1">
    <location>
        <begin position="279"/>
        <end position="323"/>
    </location>
</feature>
<dbReference type="AlphaFoldDB" id="A0A6L2KRY7"/>
<comment type="caution">
    <text evidence="3">The sequence shown here is derived from an EMBL/GenBank/DDBJ whole genome shotgun (WGS) entry which is preliminary data.</text>
</comment>
<dbReference type="EMBL" id="BKCJ010002996">
    <property type="protein sequence ID" value="GEU52313.1"/>
    <property type="molecule type" value="Genomic_DNA"/>
</dbReference>
<feature type="domain" description="Retrotransposon gag" evidence="2">
    <location>
        <begin position="65"/>
        <end position="140"/>
    </location>
</feature>
<reference evidence="3" key="1">
    <citation type="journal article" date="2019" name="Sci. Rep.">
        <title>Draft genome of Tanacetum cinerariifolium, the natural source of mosquito coil.</title>
        <authorList>
            <person name="Yamashiro T."/>
            <person name="Shiraishi A."/>
            <person name="Satake H."/>
            <person name="Nakayama K."/>
        </authorList>
    </citation>
    <scope>NUCLEOTIDE SEQUENCE</scope>
</reference>
<proteinExistence type="predicted"/>
<evidence type="ECO:0000256" key="1">
    <source>
        <dbReference type="SAM" id="MobiDB-lite"/>
    </source>
</evidence>
<gene>
    <name evidence="3" type="ORF">Tci_024291</name>
</gene>
<sequence length="323" mass="36850">MVKLEIEGNVNIKIKSQFIRELWEDTFSKNKNDDAHEHVERNLDIISLFNIPRVTHDVVMLCDFLITLTGAAKRWVDRLSLGTIDSWDLLKKAFIQRNVDTNSNFEGINAIVSKLDSLSQDMKKLKEYVHAIQVGCQTCGGPHLDKKCPLHEEVKSIKEVNYGKFGRSSPFNNGAKYRVGLPRYYIRVGNRPPFKEKRPSLEELLNKHLDQSIRKKAEMEEWVKKLQDNIEINTRNHCSSLKNLETQIDHLTKEFYAKIASEVPNSSAAQCNAVHANDEAPIDNTSSNETNKVSFISNDNAQAAQEEDDVPTKSCHANYHQKS</sequence>
<organism evidence="3">
    <name type="scientific">Tanacetum cinerariifolium</name>
    <name type="common">Dalmatian daisy</name>
    <name type="synonym">Chrysanthemum cinerariifolium</name>
    <dbReference type="NCBI Taxonomy" id="118510"/>
    <lineage>
        <taxon>Eukaryota</taxon>
        <taxon>Viridiplantae</taxon>
        <taxon>Streptophyta</taxon>
        <taxon>Embryophyta</taxon>
        <taxon>Tracheophyta</taxon>
        <taxon>Spermatophyta</taxon>
        <taxon>Magnoliopsida</taxon>
        <taxon>eudicotyledons</taxon>
        <taxon>Gunneridae</taxon>
        <taxon>Pentapetalae</taxon>
        <taxon>asterids</taxon>
        <taxon>campanulids</taxon>
        <taxon>Asterales</taxon>
        <taxon>Asteraceae</taxon>
        <taxon>Asteroideae</taxon>
        <taxon>Anthemideae</taxon>
        <taxon>Anthemidinae</taxon>
        <taxon>Tanacetum</taxon>
    </lineage>
</organism>
<dbReference type="InterPro" id="IPR005162">
    <property type="entry name" value="Retrotrans_gag_dom"/>
</dbReference>
<accession>A0A6L2KRY7</accession>
<evidence type="ECO:0000259" key="2">
    <source>
        <dbReference type="Pfam" id="PF03732"/>
    </source>
</evidence>